<dbReference type="Proteomes" id="UP000251869">
    <property type="component" value="Unassembled WGS sequence"/>
</dbReference>
<evidence type="ECO:0000313" key="1">
    <source>
        <dbReference type="EMBL" id="RAZ66948.1"/>
    </source>
</evidence>
<comment type="caution">
    <text evidence="1">The sequence shown here is derived from an EMBL/GenBank/DDBJ whole genome shotgun (WGS) entry which is preliminary data.</text>
</comment>
<keyword evidence="2" id="KW-1185">Reference proteome</keyword>
<protein>
    <submittedName>
        <fullName evidence="1">Uncharacterized protein</fullName>
    </submittedName>
</protein>
<dbReference type="AlphaFoldDB" id="A0A365K2U3"/>
<reference evidence="1 2" key="1">
    <citation type="submission" date="2018-06" db="EMBL/GenBank/DDBJ databases">
        <title>The draft genome sequences of strains SCU63 and S1.</title>
        <authorList>
            <person name="Gan L."/>
        </authorList>
    </citation>
    <scope>NUCLEOTIDE SEQUENCE [LARGE SCALE GENOMIC DNA]</scope>
    <source>
        <strain evidence="1 2">S1</strain>
    </source>
</reference>
<accession>A0A365K2U3</accession>
<gene>
    <name evidence="1" type="ORF">DP119_11640</name>
</gene>
<dbReference type="EMBL" id="QLZQ01000005">
    <property type="protein sequence ID" value="RAZ66948.1"/>
    <property type="molecule type" value="Genomic_DNA"/>
</dbReference>
<proteinExistence type="predicted"/>
<name>A0A365K2U3_9BACL</name>
<organism evidence="1 2">
    <name type="scientific">Planococcus maitriensis</name>
    <dbReference type="NCBI Taxonomy" id="221799"/>
    <lineage>
        <taxon>Bacteria</taxon>
        <taxon>Bacillati</taxon>
        <taxon>Bacillota</taxon>
        <taxon>Bacilli</taxon>
        <taxon>Bacillales</taxon>
        <taxon>Caryophanaceae</taxon>
        <taxon>Planococcus</taxon>
    </lineage>
</organism>
<sequence length="77" mass="8897">MWDQAGWRDKRGAPFAARWLNTRPTASSPLQRSQKAEAFPLTSFHFINSCSHPQIIHLKYKKSSQHAGSFLLVYFFT</sequence>
<evidence type="ECO:0000313" key="2">
    <source>
        <dbReference type="Proteomes" id="UP000251869"/>
    </source>
</evidence>
<dbReference type="RefSeq" id="WP_112233340.1">
    <property type="nucleotide sequence ID" value="NZ_QLZQ01000005.1"/>
</dbReference>